<keyword evidence="1" id="KW-1133">Transmembrane helix</keyword>
<evidence type="ECO:0000313" key="2">
    <source>
        <dbReference type="EMBL" id="CAG6656196.1"/>
    </source>
</evidence>
<evidence type="ECO:0000256" key="1">
    <source>
        <dbReference type="SAM" id="Phobius"/>
    </source>
</evidence>
<dbReference type="EMBL" id="HBUF01406969">
    <property type="protein sequence ID" value="CAG6738255.1"/>
    <property type="molecule type" value="Transcribed_RNA"/>
</dbReference>
<keyword evidence="1" id="KW-0472">Membrane</keyword>
<dbReference type="EMBL" id="HBUF01560144">
    <property type="protein sequence ID" value="CAG6761940.1"/>
    <property type="molecule type" value="Transcribed_RNA"/>
</dbReference>
<dbReference type="EMBL" id="HBUF01406970">
    <property type="protein sequence ID" value="CAG6738256.1"/>
    <property type="molecule type" value="Transcribed_RNA"/>
</dbReference>
<accession>A0A8D8RSC8</accession>
<feature type="transmembrane region" description="Helical" evidence="1">
    <location>
        <begin position="28"/>
        <end position="44"/>
    </location>
</feature>
<dbReference type="EMBL" id="HBUF01560143">
    <property type="protein sequence ID" value="CAG6761939.1"/>
    <property type="molecule type" value="Transcribed_RNA"/>
</dbReference>
<organism evidence="2">
    <name type="scientific">Cacopsylla melanoneura</name>
    <dbReference type="NCBI Taxonomy" id="428564"/>
    <lineage>
        <taxon>Eukaryota</taxon>
        <taxon>Metazoa</taxon>
        <taxon>Ecdysozoa</taxon>
        <taxon>Arthropoda</taxon>
        <taxon>Hexapoda</taxon>
        <taxon>Insecta</taxon>
        <taxon>Pterygota</taxon>
        <taxon>Neoptera</taxon>
        <taxon>Paraneoptera</taxon>
        <taxon>Hemiptera</taxon>
        <taxon>Sternorrhyncha</taxon>
        <taxon>Psylloidea</taxon>
        <taxon>Psyllidae</taxon>
        <taxon>Psyllinae</taxon>
        <taxon>Cacopsylla</taxon>
    </lineage>
</organism>
<dbReference type="EMBL" id="HBUF01184286">
    <property type="protein sequence ID" value="CAG6656195.1"/>
    <property type="molecule type" value="Transcribed_RNA"/>
</dbReference>
<dbReference type="AlphaFoldDB" id="A0A8D8RSC8"/>
<reference evidence="2" key="1">
    <citation type="submission" date="2021-05" db="EMBL/GenBank/DDBJ databases">
        <authorList>
            <person name="Alioto T."/>
            <person name="Alioto T."/>
            <person name="Gomez Garrido J."/>
        </authorList>
    </citation>
    <scope>NUCLEOTIDE SEQUENCE</scope>
</reference>
<dbReference type="EMBL" id="HBUF01184287">
    <property type="protein sequence ID" value="CAG6656196.1"/>
    <property type="molecule type" value="Transcribed_RNA"/>
</dbReference>
<protein>
    <submittedName>
        <fullName evidence="2">Uncharacterized protein</fullName>
    </submittedName>
</protein>
<dbReference type="EMBL" id="HBUF01184288">
    <property type="protein sequence ID" value="CAG6656197.1"/>
    <property type="molecule type" value="Transcribed_RNA"/>
</dbReference>
<sequence length="120" mass="13121">MCCIRSIYLKIYSVGGFVFVSYCGCRRALIVFSWLLILVIERILSMRSVSLIRSVLWSLIVPIAGVVTIVVVVMVGVFVLEIIGPVRLATVSVLVIIVILVICIVTSTILVIVATRIVVS</sequence>
<feature type="transmembrane region" description="Helical" evidence="1">
    <location>
        <begin position="56"/>
        <end position="80"/>
    </location>
</feature>
<feature type="transmembrane region" description="Helical" evidence="1">
    <location>
        <begin position="92"/>
        <end position="119"/>
    </location>
</feature>
<proteinExistence type="predicted"/>
<name>A0A8D8RSC8_9HEMI</name>
<keyword evidence="1" id="KW-0812">Transmembrane</keyword>